<evidence type="ECO:0000256" key="5">
    <source>
        <dbReference type="ARBA" id="ARBA00022989"/>
    </source>
</evidence>
<feature type="transmembrane region" description="Helical" evidence="7">
    <location>
        <begin position="255"/>
        <end position="276"/>
    </location>
</feature>
<dbReference type="CDD" id="cd06173">
    <property type="entry name" value="MFS_MefA_like"/>
    <property type="match status" value="1"/>
</dbReference>
<evidence type="ECO:0000256" key="7">
    <source>
        <dbReference type="SAM" id="Phobius"/>
    </source>
</evidence>
<gene>
    <name evidence="9" type="ORF">DFJ66_1261</name>
</gene>
<comment type="subcellular location">
    <subcellularLocation>
        <location evidence="1">Cell membrane</location>
        <topology evidence="1">Multi-pass membrane protein</topology>
    </subcellularLocation>
</comment>
<sequence length="409" mass="42129">MRDRGLLTPLREPVFRRLVVGRGSAELANAIAPVALSFAVLDVTGSLVDLGVVVGARSVAVVLLVLFGGMLADRLPRSVILQGTAALSAATQTVIAVSVLGGFATLPLLVVLSVANGITSAMSLPAAAALTPQTVPATMLTQANAVARMFVNSGRFTGSAVGGVMVGAFGPGWAIAGNAAVFLAAALAYRAVRIDGAPRAAAGSVFGELADGWREFTEHTWVWVVVLQFMVVNAVLAGGLFVLGPAVADRSIGRVAWGFVIAAQTMGALVGGVLMAHWRPRRALRAGVVVVLLEVLPLIALAKAPHVVPLVLAMFVVGVTGEVFVVAWDVSLQENIPPDKLARVYSYDMLGSWIALPVGEVVAGPLGTRFGTETTLLAGAAVLALVTCAALGSRQVRDLVRRDPVEATG</sequence>
<evidence type="ECO:0000313" key="10">
    <source>
        <dbReference type="Proteomes" id="UP000272729"/>
    </source>
</evidence>
<comment type="caution">
    <text evidence="9">The sequence shown here is derived from an EMBL/GenBank/DDBJ whole genome shotgun (WGS) entry which is preliminary data.</text>
</comment>
<evidence type="ECO:0000259" key="8">
    <source>
        <dbReference type="PROSITE" id="PS50850"/>
    </source>
</evidence>
<keyword evidence="6 7" id="KW-0472">Membrane</keyword>
<dbReference type="PANTHER" id="PTHR23513">
    <property type="entry name" value="INTEGRAL MEMBRANE EFFLUX PROTEIN-RELATED"/>
    <property type="match status" value="1"/>
</dbReference>
<proteinExistence type="predicted"/>
<dbReference type="Proteomes" id="UP000272729">
    <property type="component" value="Unassembled WGS sequence"/>
</dbReference>
<evidence type="ECO:0000256" key="1">
    <source>
        <dbReference type="ARBA" id="ARBA00004651"/>
    </source>
</evidence>
<feature type="transmembrane region" description="Helical" evidence="7">
    <location>
        <begin position="344"/>
        <end position="363"/>
    </location>
</feature>
<dbReference type="PROSITE" id="PS50850">
    <property type="entry name" value="MFS"/>
    <property type="match status" value="1"/>
</dbReference>
<dbReference type="GO" id="GO:0005886">
    <property type="term" value="C:plasma membrane"/>
    <property type="evidence" value="ECO:0007669"/>
    <property type="project" value="UniProtKB-SubCell"/>
</dbReference>
<evidence type="ECO:0000256" key="6">
    <source>
        <dbReference type="ARBA" id="ARBA00023136"/>
    </source>
</evidence>
<accession>A0A495X289</accession>
<evidence type="ECO:0000313" key="9">
    <source>
        <dbReference type="EMBL" id="RKT68080.1"/>
    </source>
</evidence>
<evidence type="ECO:0000256" key="3">
    <source>
        <dbReference type="ARBA" id="ARBA00022475"/>
    </source>
</evidence>
<keyword evidence="5 7" id="KW-1133">Transmembrane helix</keyword>
<dbReference type="Gene3D" id="1.20.1250.20">
    <property type="entry name" value="MFS general substrate transporter like domains"/>
    <property type="match status" value="1"/>
</dbReference>
<dbReference type="PANTHER" id="PTHR23513:SF11">
    <property type="entry name" value="STAPHYLOFERRIN A TRANSPORTER"/>
    <property type="match status" value="1"/>
</dbReference>
<feature type="transmembrane region" description="Helical" evidence="7">
    <location>
        <begin position="221"/>
        <end position="243"/>
    </location>
</feature>
<keyword evidence="4 7" id="KW-0812">Transmembrane</keyword>
<dbReference type="InterPro" id="IPR010290">
    <property type="entry name" value="TM_effector"/>
</dbReference>
<dbReference type="InterPro" id="IPR036259">
    <property type="entry name" value="MFS_trans_sf"/>
</dbReference>
<keyword evidence="2" id="KW-0813">Transport</keyword>
<feature type="transmembrane region" description="Helical" evidence="7">
    <location>
        <begin position="375"/>
        <end position="392"/>
    </location>
</feature>
<dbReference type="RefSeq" id="WP_246029607.1">
    <property type="nucleotide sequence ID" value="NZ_JBIUBA010000071.1"/>
</dbReference>
<name>A0A495X289_9PSEU</name>
<dbReference type="AlphaFoldDB" id="A0A495X289"/>
<dbReference type="Pfam" id="PF05977">
    <property type="entry name" value="MFS_3"/>
    <property type="match status" value="1"/>
</dbReference>
<feature type="transmembrane region" description="Helical" evidence="7">
    <location>
        <begin position="47"/>
        <end position="72"/>
    </location>
</feature>
<dbReference type="InterPro" id="IPR020846">
    <property type="entry name" value="MFS_dom"/>
</dbReference>
<feature type="transmembrane region" description="Helical" evidence="7">
    <location>
        <begin position="308"/>
        <end position="332"/>
    </location>
</feature>
<organism evidence="9 10">
    <name type="scientific">Saccharothrix variisporea</name>
    <dbReference type="NCBI Taxonomy" id="543527"/>
    <lineage>
        <taxon>Bacteria</taxon>
        <taxon>Bacillati</taxon>
        <taxon>Actinomycetota</taxon>
        <taxon>Actinomycetes</taxon>
        <taxon>Pseudonocardiales</taxon>
        <taxon>Pseudonocardiaceae</taxon>
        <taxon>Saccharothrix</taxon>
    </lineage>
</organism>
<dbReference type="EMBL" id="RBXR01000001">
    <property type="protein sequence ID" value="RKT68080.1"/>
    <property type="molecule type" value="Genomic_DNA"/>
</dbReference>
<dbReference type="GO" id="GO:0022857">
    <property type="term" value="F:transmembrane transporter activity"/>
    <property type="evidence" value="ECO:0007669"/>
    <property type="project" value="InterPro"/>
</dbReference>
<protein>
    <submittedName>
        <fullName evidence="9">Putative MFS family arabinose efflux permease</fullName>
    </submittedName>
</protein>
<feature type="transmembrane region" description="Helical" evidence="7">
    <location>
        <begin position="283"/>
        <end position="302"/>
    </location>
</feature>
<dbReference type="SUPFAM" id="SSF103473">
    <property type="entry name" value="MFS general substrate transporter"/>
    <property type="match status" value="1"/>
</dbReference>
<feature type="transmembrane region" description="Helical" evidence="7">
    <location>
        <begin position="93"/>
        <end position="115"/>
    </location>
</feature>
<evidence type="ECO:0000256" key="2">
    <source>
        <dbReference type="ARBA" id="ARBA00022448"/>
    </source>
</evidence>
<feature type="domain" description="Major facilitator superfamily (MFS) profile" evidence="8">
    <location>
        <begin position="1"/>
        <end position="396"/>
    </location>
</feature>
<keyword evidence="3" id="KW-1003">Cell membrane</keyword>
<evidence type="ECO:0000256" key="4">
    <source>
        <dbReference type="ARBA" id="ARBA00022692"/>
    </source>
</evidence>
<reference evidence="9 10" key="1">
    <citation type="submission" date="2018-10" db="EMBL/GenBank/DDBJ databases">
        <title>Sequencing the genomes of 1000 actinobacteria strains.</title>
        <authorList>
            <person name="Klenk H.-P."/>
        </authorList>
    </citation>
    <scope>NUCLEOTIDE SEQUENCE [LARGE SCALE GENOMIC DNA]</scope>
    <source>
        <strain evidence="9 10">DSM 43911</strain>
    </source>
</reference>
<keyword evidence="10" id="KW-1185">Reference proteome</keyword>